<name>A0A7G9YAQ7_9EURY</name>
<protein>
    <submittedName>
        <fullName evidence="1">Uncharacterized protein</fullName>
    </submittedName>
</protein>
<evidence type="ECO:0000313" key="1">
    <source>
        <dbReference type="EMBL" id="QNO45091.1"/>
    </source>
</evidence>
<proteinExistence type="predicted"/>
<dbReference type="AlphaFoldDB" id="A0A7G9YAQ7"/>
<accession>A0A7G9YAQ7</accession>
<dbReference type="EMBL" id="MT631071">
    <property type="protein sequence ID" value="QNO45091.1"/>
    <property type="molecule type" value="Genomic_DNA"/>
</dbReference>
<organism evidence="1">
    <name type="scientific">Candidatus Methanogaster sp. ANME-2c ERB4</name>
    <dbReference type="NCBI Taxonomy" id="2759911"/>
    <lineage>
        <taxon>Archaea</taxon>
        <taxon>Methanobacteriati</taxon>
        <taxon>Methanobacteriota</taxon>
        <taxon>Stenosarchaea group</taxon>
        <taxon>Methanomicrobia</taxon>
        <taxon>Methanosarcinales</taxon>
        <taxon>ANME-2 cluster</taxon>
        <taxon>Candidatus Methanogasteraceae</taxon>
        <taxon>Candidatus Methanogaster</taxon>
    </lineage>
</organism>
<gene>
    <name evidence="1" type="ORF">KNJBMNFM_00002</name>
</gene>
<sequence>MLSQPALPRSVDVLHRISLISEGEMCGLYSIIIATSPDTCGADIEVPLCKAYPSPELASGAVTSTPTAQTSGLILPSVVGPLEEKDAESRQSVIAPTVITFPADAGILIVPLSDPSFPAATQTTIPESTARSHAISIGDVPSPFTSLPQLIESISMPYTSFSAMHHSIPAIQSEVAPYPVSFSTFTPTIVDIGATPA</sequence>
<reference evidence="1" key="1">
    <citation type="submission" date="2020-06" db="EMBL/GenBank/DDBJ databases">
        <title>Unique genomic features of the anaerobic methanotrophic archaea.</title>
        <authorList>
            <person name="Chadwick G.L."/>
            <person name="Skennerton C.T."/>
            <person name="Laso-Perez R."/>
            <person name="Leu A.O."/>
            <person name="Speth D.R."/>
            <person name="Yu H."/>
            <person name="Morgan-Lang C."/>
            <person name="Hatzenpichler R."/>
            <person name="Goudeau D."/>
            <person name="Malmstrom R."/>
            <person name="Brazelton W.J."/>
            <person name="Woyke T."/>
            <person name="Hallam S.J."/>
            <person name="Tyson G.W."/>
            <person name="Wegener G."/>
            <person name="Boetius A."/>
            <person name="Orphan V."/>
        </authorList>
    </citation>
    <scope>NUCLEOTIDE SEQUENCE</scope>
</reference>